<sequence>MKTAFYILTIITAVHFGVLTSSCSDRSKINSENATTDNMEKRHNPVVYFEIPVTDIDRAMNFYTSVFGFTFEKEVIDKNEMALFPFVEKGLGISGALAKGEIYKPTKDGVVIYFRTENIDETLKLATENGAQILYPKTSNGDLGAVAEFEDSEGNRIALHQALP</sequence>
<dbReference type="InterPro" id="IPR037523">
    <property type="entry name" value="VOC_core"/>
</dbReference>
<dbReference type="PANTHER" id="PTHR33993">
    <property type="entry name" value="GLYOXALASE-RELATED"/>
    <property type="match status" value="1"/>
</dbReference>
<comment type="caution">
    <text evidence="2">The sequence shown here is derived from an EMBL/GenBank/DDBJ whole genome shotgun (WGS) entry which is preliminary data.</text>
</comment>
<dbReference type="PROSITE" id="PS51819">
    <property type="entry name" value="VOC"/>
    <property type="match status" value="1"/>
</dbReference>
<dbReference type="InterPro" id="IPR029068">
    <property type="entry name" value="Glyas_Bleomycin-R_OHBP_Dase"/>
</dbReference>
<accession>A0ABT8L5D7</accession>
<dbReference type="PANTHER" id="PTHR33993:SF2">
    <property type="entry name" value="VOC DOMAIN-CONTAINING PROTEIN"/>
    <property type="match status" value="1"/>
</dbReference>
<dbReference type="CDD" id="cd07247">
    <property type="entry name" value="SgaA_N_like"/>
    <property type="match status" value="1"/>
</dbReference>
<protein>
    <submittedName>
        <fullName evidence="2">VOC family protein</fullName>
    </submittedName>
</protein>
<dbReference type="Pfam" id="PF00903">
    <property type="entry name" value="Glyoxalase"/>
    <property type="match status" value="1"/>
</dbReference>
<evidence type="ECO:0000259" key="1">
    <source>
        <dbReference type="PROSITE" id="PS51819"/>
    </source>
</evidence>
<gene>
    <name evidence="2" type="ORF">QQ020_12950</name>
</gene>
<dbReference type="PROSITE" id="PS51257">
    <property type="entry name" value="PROKAR_LIPOPROTEIN"/>
    <property type="match status" value="1"/>
</dbReference>
<dbReference type="EMBL" id="JAUJEB010000001">
    <property type="protein sequence ID" value="MDN5212967.1"/>
    <property type="molecule type" value="Genomic_DNA"/>
</dbReference>
<reference evidence="2" key="1">
    <citation type="submission" date="2023-06" db="EMBL/GenBank/DDBJ databases">
        <title>Genomic of Agaribacillus aureum.</title>
        <authorList>
            <person name="Wang G."/>
        </authorList>
    </citation>
    <scope>NUCLEOTIDE SEQUENCE</scope>
    <source>
        <strain evidence="2">BMA12</strain>
    </source>
</reference>
<keyword evidence="3" id="KW-1185">Reference proteome</keyword>
<dbReference type="RefSeq" id="WP_346758284.1">
    <property type="nucleotide sequence ID" value="NZ_JAUJEB010000001.1"/>
</dbReference>
<evidence type="ECO:0000313" key="2">
    <source>
        <dbReference type="EMBL" id="MDN5212967.1"/>
    </source>
</evidence>
<name>A0ABT8L5D7_9BACT</name>
<dbReference type="InterPro" id="IPR004360">
    <property type="entry name" value="Glyas_Fos-R_dOase_dom"/>
</dbReference>
<dbReference type="Proteomes" id="UP001172083">
    <property type="component" value="Unassembled WGS sequence"/>
</dbReference>
<organism evidence="2 3">
    <name type="scientific">Agaribacillus aureus</name>
    <dbReference type="NCBI Taxonomy" id="3051825"/>
    <lineage>
        <taxon>Bacteria</taxon>
        <taxon>Pseudomonadati</taxon>
        <taxon>Bacteroidota</taxon>
        <taxon>Cytophagia</taxon>
        <taxon>Cytophagales</taxon>
        <taxon>Splendidivirgaceae</taxon>
        <taxon>Agaribacillus</taxon>
    </lineage>
</organism>
<dbReference type="Gene3D" id="3.10.180.10">
    <property type="entry name" value="2,3-Dihydroxybiphenyl 1,2-Dioxygenase, domain 1"/>
    <property type="match status" value="1"/>
</dbReference>
<dbReference type="InterPro" id="IPR052164">
    <property type="entry name" value="Anthracycline_SecMetBiosynth"/>
</dbReference>
<feature type="domain" description="VOC" evidence="1">
    <location>
        <begin position="45"/>
        <end position="162"/>
    </location>
</feature>
<dbReference type="SUPFAM" id="SSF54593">
    <property type="entry name" value="Glyoxalase/Bleomycin resistance protein/Dihydroxybiphenyl dioxygenase"/>
    <property type="match status" value="1"/>
</dbReference>
<evidence type="ECO:0000313" key="3">
    <source>
        <dbReference type="Proteomes" id="UP001172083"/>
    </source>
</evidence>
<proteinExistence type="predicted"/>